<dbReference type="InterPro" id="IPR012600">
    <property type="entry name" value="Propeptide_C25"/>
</dbReference>
<dbReference type="AlphaFoldDB" id="A0A383CFE1"/>
<dbReference type="Gene3D" id="2.60.40.3800">
    <property type="match status" value="1"/>
</dbReference>
<dbReference type="Pfam" id="PF08126">
    <property type="entry name" value="Propeptide_C25"/>
    <property type="match status" value="1"/>
</dbReference>
<feature type="non-terminal residue" evidence="2">
    <location>
        <position position="177"/>
    </location>
</feature>
<protein>
    <recommendedName>
        <fullName evidence="1">Gingipain propeptide domain-containing protein</fullName>
    </recommendedName>
</protein>
<proteinExistence type="predicted"/>
<dbReference type="EMBL" id="UINC01208536">
    <property type="protein sequence ID" value="SVE31116.1"/>
    <property type="molecule type" value="Genomic_DNA"/>
</dbReference>
<name>A0A383CFE1_9ZZZZ</name>
<feature type="domain" description="Gingipain propeptide" evidence="1">
    <location>
        <begin position="50"/>
        <end position="177"/>
    </location>
</feature>
<gene>
    <name evidence="2" type="ORF">METZ01_LOCUS483970</name>
</gene>
<evidence type="ECO:0000259" key="1">
    <source>
        <dbReference type="Pfam" id="PF08126"/>
    </source>
</evidence>
<organism evidence="2">
    <name type="scientific">marine metagenome</name>
    <dbReference type="NCBI Taxonomy" id="408172"/>
    <lineage>
        <taxon>unclassified sequences</taxon>
        <taxon>metagenomes</taxon>
        <taxon>ecological metagenomes</taxon>
    </lineage>
</organism>
<dbReference type="InterPro" id="IPR038490">
    <property type="entry name" value="Gingipain_propep_sf"/>
</dbReference>
<evidence type="ECO:0000313" key="2">
    <source>
        <dbReference type="EMBL" id="SVE31116.1"/>
    </source>
</evidence>
<feature type="non-terminal residue" evidence="2">
    <location>
        <position position="1"/>
    </location>
</feature>
<dbReference type="GO" id="GO:0004197">
    <property type="term" value="F:cysteine-type endopeptidase activity"/>
    <property type="evidence" value="ECO:0007669"/>
    <property type="project" value="InterPro"/>
</dbReference>
<accession>A0A383CFE1</accession>
<sequence length="177" mass="19936">MFQMRFLINILLMLAIGIASVEIPVSGEVTAFTLESETSNSLAGVLKSGDLFLHNIDMDEGTFTSIQFQGYHQSNIIGSPELPEIHKLIEIPQDAVPRIEIINKEVEYYNLGDYGIENPIFPHQPSLSKSQDPDDVPFEWNEALFQTNAFIEHELISVELKGQLRSLRLANLVIRPI</sequence>
<reference evidence="2" key="1">
    <citation type="submission" date="2018-05" db="EMBL/GenBank/DDBJ databases">
        <authorList>
            <person name="Lanie J.A."/>
            <person name="Ng W.-L."/>
            <person name="Kazmierczak K.M."/>
            <person name="Andrzejewski T.M."/>
            <person name="Davidsen T.M."/>
            <person name="Wayne K.J."/>
            <person name="Tettelin H."/>
            <person name="Glass J.I."/>
            <person name="Rusch D."/>
            <person name="Podicherti R."/>
            <person name="Tsui H.-C.T."/>
            <person name="Winkler M.E."/>
        </authorList>
    </citation>
    <scope>NUCLEOTIDE SEQUENCE</scope>
</reference>